<evidence type="ECO:0000256" key="8">
    <source>
        <dbReference type="ARBA" id="ARBA00023136"/>
    </source>
</evidence>
<gene>
    <name evidence="11" type="ORF">CURT_1026</name>
</gene>
<keyword evidence="4" id="KW-1003">Cell membrane</keyword>
<keyword evidence="8 10" id="KW-0472">Membrane</keyword>
<feature type="transmembrane region" description="Helical" evidence="10">
    <location>
        <begin position="350"/>
        <end position="368"/>
    </location>
</feature>
<feature type="transmembrane region" description="Helical" evidence="10">
    <location>
        <begin position="468"/>
        <end position="496"/>
    </location>
</feature>
<feature type="transmembrane region" description="Helical" evidence="10">
    <location>
        <begin position="429"/>
        <end position="448"/>
    </location>
</feature>
<evidence type="ECO:0000313" key="12">
    <source>
        <dbReference type="Proteomes" id="UP000509722"/>
    </source>
</evidence>
<comment type="subcellular location">
    <subcellularLocation>
        <location evidence="1">Cell inner membrane</location>
        <topology evidence="1">Multi-pass membrane protein</topology>
    </subcellularLocation>
</comment>
<evidence type="ECO:0000256" key="4">
    <source>
        <dbReference type="ARBA" id="ARBA00022475"/>
    </source>
</evidence>
<feature type="transmembrane region" description="Helical" evidence="10">
    <location>
        <begin position="318"/>
        <end position="338"/>
    </location>
</feature>
<evidence type="ECO:0000256" key="7">
    <source>
        <dbReference type="ARBA" id="ARBA00022989"/>
    </source>
</evidence>
<dbReference type="NCBIfam" id="NF006927">
    <property type="entry name" value="PRK09412.1"/>
    <property type="match status" value="1"/>
</dbReference>
<protein>
    <recommendedName>
        <fullName evidence="9">C4-dicarboxylate transporter DcuA</fullName>
    </recommendedName>
</protein>
<feature type="transmembrane region" description="Helical" evidence="10">
    <location>
        <begin position="6"/>
        <end position="38"/>
    </location>
</feature>
<dbReference type="AlphaFoldDB" id="A0AAE7JPZ2"/>
<dbReference type="GeneID" id="77175927"/>
<evidence type="ECO:0000256" key="9">
    <source>
        <dbReference type="ARBA" id="ARBA00039380"/>
    </source>
</evidence>
<keyword evidence="3" id="KW-0813">Transport</keyword>
<dbReference type="Pfam" id="PF03605">
    <property type="entry name" value="DcuA_DcuB"/>
    <property type="match status" value="2"/>
</dbReference>
<feature type="transmembrane region" description="Helical" evidence="10">
    <location>
        <begin position="50"/>
        <end position="69"/>
    </location>
</feature>
<evidence type="ECO:0000313" key="11">
    <source>
        <dbReference type="EMBL" id="QKF84508.1"/>
    </source>
</evidence>
<keyword evidence="6 10" id="KW-0812">Transmembrane</keyword>
<dbReference type="EMBL" id="CP053832">
    <property type="protein sequence ID" value="QKF84508.1"/>
    <property type="molecule type" value="Genomic_DNA"/>
</dbReference>
<accession>A0AAE7JPZ2</accession>
<dbReference type="PANTHER" id="PTHR36106">
    <property type="entry name" value="ANAEROBIC C4-DICARBOXYLATE TRANSPORTER DCUB"/>
    <property type="match status" value="1"/>
</dbReference>
<organism evidence="11 12">
    <name type="scientific">Campylobacter ureolyticus</name>
    <dbReference type="NCBI Taxonomy" id="827"/>
    <lineage>
        <taxon>Bacteria</taxon>
        <taxon>Pseudomonadati</taxon>
        <taxon>Campylobacterota</taxon>
        <taxon>Epsilonproteobacteria</taxon>
        <taxon>Campylobacterales</taxon>
        <taxon>Campylobacteraceae</taxon>
        <taxon>Campylobacter</taxon>
    </lineage>
</organism>
<dbReference type="Proteomes" id="UP000509722">
    <property type="component" value="Chromosome"/>
</dbReference>
<keyword evidence="7 10" id="KW-1133">Transmembrane helix</keyword>
<dbReference type="InterPro" id="IPR004668">
    <property type="entry name" value="Anaer_Dcu_memb_transpt"/>
</dbReference>
<proteinExistence type="inferred from homology"/>
<evidence type="ECO:0000256" key="1">
    <source>
        <dbReference type="ARBA" id="ARBA00004429"/>
    </source>
</evidence>
<keyword evidence="5" id="KW-0997">Cell inner membrane</keyword>
<dbReference type="NCBIfam" id="NF009136">
    <property type="entry name" value="PRK12489.1"/>
    <property type="match status" value="1"/>
</dbReference>
<sequence length="497" mass="52740">MDFMLILEIIVLLGAIFIGVKLGGIGIGYAGGLGVVILTMLGLKAGNIPWDVILIIASVISAIGAMQVAGGLDYLVQIAERILRKNPKYINFLAPTVTYLLTIFAGTGHTAFSMIPVISEVAKGQNIKPSVPLSIAVVSSQIAITASPVSAAVIFMAGNMALGGLGISYPILLAIWIPTTFAGCMVTALIMNLLWKQDLDKDPVYQERLKEGLVAAPQKEGNYKELPKGAKTSVLIFFIGIIAVVFYATAISKNVAIIKPSYVTGYEKVYQSKDTAKFDEIVAANPNIKISTDKNTGIKYVEDKSKPVKSLTLARDGAIMSFMLIIGALIVMICKIDVNKIPVQSTFRSGMTACICVLGVAWLGDTFVSNHTEEIKGLAGNLVKEYPVLLSVALFLASMLLYSQAATAKALIPTVIAALGLSATNNGDVYILVASFAAVSALFVLPTYPTLLGAVQMDDTGTTRIGKYVFNHAFFLPGVLAIAFSVGFGFILAPILL</sequence>
<dbReference type="NCBIfam" id="TIGR00770">
    <property type="entry name" value="Dcu"/>
    <property type="match status" value="1"/>
</dbReference>
<feature type="transmembrane region" description="Helical" evidence="10">
    <location>
        <begin position="89"/>
        <end position="112"/>
    </location>
</feature>
<evidence type="ECO:0000256" key="6">
    <source>
        <dbReference type="ARBA" id="ARBA00022692"/>
    </source>
</evidence>
<evidence type="ECO:0000256" key="5">
    <source>
        <dbReference type="ARBA" id="ARBA00022519"/>
    </source>
</evidence>
<feature type="transmembrane region" description="Helical" evidence="10">
    <location>
        <begin position="234"/>
        <end position="252"/>
    </location>
</feature>
<dbReference type="GO" id="GO:0005886">
    <property type="term" value="C:plasma membrane"/>
    <property type="evidence" value="ECO:0007669"/>
    <property type="project" value="UniProtKB-SubCell"/>
</dbReference>
<dbReference type="RefSeq" id="WP_018713199.1">
    <property type="nucleotide sequence ID" value="NZ_CP053832.1"/>
</dbReference>
<evidence type="ECO:0000256" key="10">
    <source>
        <dbReference type="SAM" id="Phobius"/>
    </source>
</evidence>
<feature type="transmembrane region" description="Helical" evidence="10">
    <location>
        <begin position="169"/>
        <end position="195"/>
    </location>
</feature>
<feature type="transmembrane region" description="Helical" evidence="10">
    <location>
        <begin position="388"/>
        <end position="408"/>
    </location>
</feature>
<name>A0AAE7JPZ2_9BACT</name>
<evidence type="ECO:0000256" key="2">
    <source>
        <dbReference type="ARBA" id="ARBA00006413"/>
    </source>
</evidence>
<evidence type="ECO:0000256" key="3">
    <source>
        <dbReference type="ARBA" id="ARBA00022448"/>
    </source>
</evidence>
<feature type="transmembrane region" description="Helical" evidence="10">
    <location>
        <begin position="133"/>
        <end position="157"/>
    </location>
</feature>
<comment type="similarity">
    <text evidence="2">Belongs to the DcuA/DcuB transporter (TC 2.A.13.1) family.</text>
</comment>
<dbReference type="GO" id="GO:0015556">
    <property type="term" value="F:C4-dicarboxylate transmembrane transporter activity"/>
    <property type="evidence" value="ECO:0007669"/>
    <property type="project" value="InterPro"/>
</dbReference>
<reference evidence="11 12" key="1">
    <citation type="submission" date="2020-05" db="EMBL/GenBank/DDBJ databases">
        <title>Complete genome sequencing of Campylobacter and Arcobacter type strains.</title>
        <authorList>
            <person name="Miller W.G."/>
            <person name="Yee E."/>
        </authorList>
    </citation>
    <scope>NUCLEOTIDE SEQUENCE [LARGE SCALE GENOMIC DNA]</scope>
    <source>
        <strain evidence="11 12">LMG 6451</strain>
    </source>
</reference>
<dbReference type="PANTHER" id="PTHR36106:SF2">
    <property type="entry name" value="C4-DICARBOXYLATE TRANSPORTER DCUA"/>
    <property type="match status" value="1"/>
</dbReference>